<keyword evidence="4" id="KW-1185">Reference proteome</keyword>
<protein>
    <submittedName>
        <fullName evidence="1">4-oxalocrotonate tautomerase</fullName>
    </submittedName>
    <submittedName>
        <fullName evidence="2">Tautomerase pptA</fullName>
        <ecNumber evidence="2">5.3.2.-</ecNumber>
    </submittedName>
</protein>
<organism evidence="1 3">
    <name type="scientific">Moraxella lacunata</name>
    <dbReference type="NCBI Taxonomy" id="477"/>
    <lineage>
        <taxon>Bacteria</taxon>
        <taxon>Pseudomonadati</taxon>
        <taxon>Pseudomonadota</taxon>
        <taxon>Gammaproteobacteria</taxon>
        <taxon>Moraxellales</taxon>
        <taxon>Moraxellaceae</taxon>
        <taxon>Moraxella</taxon>
    </lineage>
</organism>
<dbReference type="EMBL" id="UGQC01000001">
    <property type="protein sequence ID" value="STY98683.1"/>
    <property type="molecule type" value="Genomic_DNA"/>
</dbReference>
<accession>A0A1V4GRY0</accession>
<evidence type="ECO:0000313" key="2">
    <source>
        <dbReference type="EMBL" id="STY98683.1"/>
    </source>
</evidence>
<dbReference type="SUPFAM" id="SSF55331">
    <property type="entry name" value="Tautomerase/MIF"/>
    <property type="match status" value="1"/>
</dbReference>
<evidence type="ECO:0000313" key="1">
    <source>
        <dbReference type="EMBL" id="OPH34896.1"/>
    </source>
</evidence>
<dbReference type="AlphaFoldDB" id="A0A1V4GRY0"/>
<proteinExistence type="predicted"/>
<evidence type="ECO:0000313" key="4">
    <source>
        <dbReference type="Proteomes" id="UP000254107"/>
    </source>
</evidence>
<gene>
    <name evidence="2" type="primary">pptA</name>
    <name evidence="1" type="ORF">B5J94_10435</name>
    <name evidence="2" type="ORF">NCTC7911_00046</name>
</gene>
<dbReference type="RefSeq" id="WP_079364125.1">
    <property type="nucleotide sequence ID" value="NZ_MXAN01000078.1"/>
</dbReference>
<dbReference type="Proteomes" id="UP000254107">
    <property type="component" value="Unassembled WGS sequence"/>
</dbReference>
<dbReference type="InterPro" id="IPR014347">
    <property type="entry name" value="Tautomerase/MIF_sf"/>
</dbReference>
<dbReference type="GO" id="GO:0016853">
    <property type="term" value="F:isomerase activity"/>
    <property type="evidence" value="ECO:0007669"/>
    <property type="project" value="UniProtKB-KW"/>
</dbReference>
<dbReference type="Proteomes" id="UP000191025">
    <property type="component" value="Unassembled WGS sequence"/>
</dbReference>
<sequence length="76" mass="8795">MPHITLQSYPKGLSQAELKTFADELTVLASERLNTPAEYITIDFQELDKQAFKAEVWDKKIAPSRETLLRQPQYEL</sequence>
<dbReference type="EMBL" id="MXAN01000078">
    <property type="protein sequence ID" value="OPH34896.1"/>
    <property type="molecule type" value="Genomic_DNA"/>
</dbReference>
<evidence type="ECO:0000313" key="3">
    <source>
        <dbReference type="Proteomes" id="UP000191025"/>
    </source>
</evidence>
<dbReference type="Gene3D" id="3.30.429.10">
    <property type="entry name" value="Macrophage Migration Inhibitory Factor"/>
    <property type="match status" value="1"/>
</dbReference>
<dbReference type="GeneID" id="302268743"/>
<keyword evidence="2" id="KW-0413">Isomerase</keyword>
<dbReference type="EC" id="5.3.2.-" evidence="2"/>
<reference evidence="3" key="1">
    <citation type="submission" date="2017-03" db="EMBL/GenBank/DDBJ databases">
        <title>Draft genome sequence of Moraxella equi CCUG 4950T type strain.</title>
        <authorList>
            <person name="Salva-Serra F."/>
            <person name="Engstrom-Jakobsson H."/>
            <person name="Thorell K."/>
            <person name="Jaen-Luchoro D."/>
            <person name="Gonzales-Siles L."/>
            <person name="Karlsson R."/>
            <person name="Yazdan S."/>
            <person name="Boulund F."/>
            <person name="Johnning A."/>
            <person name="Engstrand L."/>
            <person name="Kristiansson E."/>
            <person name="Moore E."/>
        </authorList>
    </citation>
    <scope>NUCLEOTIDE SEQUENCE [LARGE SCALE GENOMIC DNA]</scope>
    <source>
        <strain evidence="3">CCUG 4441</strain>
    </source>
</reference>
<reference evidence="2 4" key="3">
    <citation type="submission" date="2018-06" db="EMBL/GenBank/DDBJ databases">
        <authorList>
            <consortium name="Pathogen Informatics"/>
            <person name="Doyle S."/>
        </authorList>
    </citation>
    <scope>NUCLEOTIDE SEQUENCE [LARGE SCALE GENOMIC DNA]</scope>
    <source>
        <strain evidence="2 4">NCTC7911</strain>
    </source>
</reference>
<name>A0A1V4GRY0_MORLA</name>
<reference evidence="1" key="2">
    <citation type="submission" date="2017-03" db="EMBL/GenBank/DDBJ databases">
        <authorList>
            <person name="Afonso C.L."/>
            <person name="Miller P.J."/>
            <person name="Scott M.A."/>
            <person name="Spackman E."/>
            <person name="Goraichik I."/>
            <person name="Dimitrov K.M."/>
            <person name="Suarez D.L."/>
            <person name="Swayne D.E."/>
        </authorList>
    </citation>
    <scope>NUCLEOTIDE SEQUENCE</scope>
    <source>
        <strain evidence="1">CCUG 4441</strain>
    </source>
</reference>